<evidence type="ECO:0000313" key="3">
    <source>
        <dbReference type="Proteomes" id="UP000183507"/>
    </source>
</evidence>
<dbReference type="InterPro" id="IPR016181">
    <property type="entry name" value="Acyl_CoA_acyltransferase"/>
</dbReference>
<reference evidence="3" key="1">
    <citation type="submission" date="2016-10" db="EMBL/GenBank/DDBJ databases">
        <authorList>
            <person name="Varghese N."/>
        </authorList>
    </citation>
    <scope>NUCLEOTIDE SEQUENCE [LARGE SCALE GENOMIC DNA]</scope>
    <source>
        <strain evidence="3">KPR-7A</strain>
    </source>
</reference>
<feature type="domain" description="N-acetyltransferase" evidence="1">
    <location>
        <begin position="1"/>
        <end position="129"/>
    </location>
</feature>
<dbReference type="GO" id="GO:0016747">
    <property type="term" value="F:acyltransferase activity, transferring groups other than amino-acyl groups"/>
    <property type="evidence" value="ECO:0007669"/>
    <property type="project" value="InterPro"/>
</dbReference>
<dbReference type="AlphaFoldDB" id="A0A1D3P1K1"/>
<accession>A0A1D3P1K1</accession>
<gene>
    <name evidence="2" type="ORF">SAMN04487767_101462</name>
</gene>
<sequence>MSIQLATSNDLEWINNQYESIGFVQSDLERDKVAIITYNNEYAGVGRLVQLDENTLEMGGIFILPKFRGLQLAKKLVSFLVQTAKALEIQNVFCIPFEELESFYKTYGFIDVDMTKEVVHPIILKKYNWCLENYDKHVLLFKLRVL</sequence>
<protein>
    <submittedName>
        <fullName evidence="2">N-acetylglutamate synthase, GNAT family</fullName>
    </submittedName>
</protein>
<dbReference type="Pfam" id="PF00583">
    <property type="entry name" value="Acetyltransf_1"/>
    <property type="match status" value="1"/>
</dbReference>
<dbReference type="RefSeq" id="WP_048566226.1">
    <property type="nucleotide sequence ID" value="NZ_FMJI01000039.1"/>
</dbReference>
<organism evidence="2 3">
    <name type="scientific">Bacillus wiedmannii</name>
    <dbReference type="NCBI Taxonomy" id="1890302"/>
    <lineage>
        <taxon>Bacteria</taxon>
        <taxon>Bacillati</taxon>
        <taxon>Bacillota</taxon>
        <taxon>Bacilli</taxon>
        <taxon>Bacillales</taxon>
        <taxon>Bacillaceae</taxon>
        <taxon>Bacillus</taxon>
        <taxon>Bacillus cereus group</taxon>
    </lineage>
</organism>
<dbReference type="InterPro" id="IPR000182">
    <property type="entry name" value="GNAT_dom"/>
</dbReference>
<evidence type="ECO:0000313" key="2">
    <source>
        <dbReference type="EMBL" id="SDC20129.1"/>
    </source>
</evidence>
<name>A0A1D3P1K1_9BACI</name>
<dbReference type="PROSITE" id="PS51186">
    <property type="entry name" value="GNAT"/>
    <property type="match status" value="1"/>
</dbReference>
<proteinExistence type="predicted"/>
<dbReference type="Proteomes" id="UP000183507">
    <property type="component" value="Unassembled WGS sequence"/>
</dbReference>
<dbReference type="SUPFAM" id="SSF55729">
    <property type="entry name" value="Acyl-CoA N-acyltransferases (Nat)"/>
    <property type="match status" value="1"/>
</dbReference>
<evidence type="ECO:0000259" key="1">
    <source>
        <dbReference type="PROSITE" id="PS51186"/>
    </source>
</evidence>
<dbReference type="PATRIC" id="fig|1396.441.peg.1958"/>
<dbReference type="Gene3D" id="3.40.630.30">
    <property type="match status" value="1"/>
</dbReference>
<dbReference type="CDD" id="cd04301">
    <property type="entry name" value="NAT_SF"/>
    <property type="match status" value="1"/>
</dbReference>
<dbReference type="EMBL" id="FMZR01000001">
    <property type="protein sequence ID" value="SDC20129.1"/>
    <property type="molecule type" value="Genomic_DNA"/>
</dbReference>